<dbReference type="PANTHER" id="PTHR30231:SF41">
    <property type="entry name" value="DNA POLYMERASE III SUBUNIT EPSILON"/>
    <property type="match status" value="1"/>
</dbReference>
<accession>A0A382GEF9</accession>
<dbReference type="GO" id="GO:0008408">
    <property type="term" value="F:3'-5' exonuclease activity"/>
    <property type="evidence" value="ECO:0007669"/>
    <property type="project" value="TreeGrafter"/>
</dbReference>
<dbReference type="Gene3D" id="3.30.420.10">
    <property type="entry name" value="Ribonuclease H-like superfamily/Ribonuclease H"/>
    <property type="match status" value="1"/>
</dbReference>
<dbReference type="InterPro" id="IPR013520">
    <property type="entry name" value="Ribonucl_H"/>
</dbReference>
<dbReference type="GO" id="GO:0003887">
    <property type="term" value="F:DNA-directed DNA polymerase activity"/>
    <property type="evidence" value="ECO:0007669"/>
    <property type="project" value="InterPro"/>
</dbReference>
<feature type="non-terminal residue" evidence="2">
    <location>
        <position position="260"/>
    </location>
</feature>
<dbReference type="AlphaFoldDB" id="A0A382GEF9"/>
<feature type="domain" description="Exonuclease" evidence="1">
    <location>
        <begin position="2"/>
        <end position="161"/>
    </location>
</feature>
<dbReference type="GO" id="GO:0005829">
    <property type="term" value="C:cytosol"/>
    <property type="evidence" value="ECO:0007669"/>
    <property type="project" value="TreeGrafter"/>
</dbReference>
<organism evidence="2">
    <name type="scientific">marine metagenome</name>
    <dbReference type="NCBI Taxonomy" id="408172"/>
    <lineage>
        <taxon>unclassified sequences</taxon>
        <taxon>metagenomes</taxon>
        <taxon>ecological metagenomes</taxon>
    </lineage>
</organism>
<dbReference type="NCBIfam" id="TIGR00573">
    <property type="entry name" value="dnaq"/>
    <property type="match status" value="1"/>
</dbReference>
<dbReference type="CDD" id="cd06127">
    <property type="entry name" value="DEDDh"/>
    <property type="match status" value="1"/>
</dbReference>
<reference evidence="2" key="1">
    <citation type="submission" date="2018-05" db="EMBL/GenBank/DDBJ databases">
        <authorList>
            <person name="Lanie J.A."/>
            <person name="Ng W.-L."/>
            <person name="Kazmierczak K.M."/>
            <person name="Andrzejewski T.M."/>
            <person name="Davidsen T.M."/>
            <person name="Wayne K.J."/>
            <person name="Tettelin H."/>
            <person name="Glass J.I."/>
            <person name="Rusch D."/>
            <person name="Podicherti R."/>
            <person name="Tsui H.-C.T."/>
            <person name="Winkler M.E."/>
        </authorList>
    </citation>
    <scope>NUCLEOTIDE SEQUENCE</scope>
</reference>
<dbReference type="SMART" id="SM00479">
    <property type="entry name" value="EXOIII"/>
    <property type="match status" value="1"/>
</dbReference>
<dbReference type="InterPro" id="IPR012337">
    <property type="entry name" value="RNaseH-like_sf"/>
</dbReference>
<proteinExistence type="predicted"/>
<gene>
    <name evidence="2" type="ORF">METZ01_LOCUS226444</name>
</gene>
<name>A0A382GEF9_9ZZZZ</name>
<sequence length="260" mass="29224">METTGLNPDIDRITEISACRFINGKFSEEFTSLINPGIPIPKNIIALTGITNNMVKDAPIISDILPDFLAFIGTTPLVGHNIDFDYTFISKNFESTDLTMPESPLYDTLSLARSFIYFYNSFSLGSLCDYYGIKIENAHRAGADALCTGELFLYLIQEALSRPLSLIQRIENLFRHTTVYNNELFTNILNVSVQFNTIDGLMSSPINYKLPDNSFEYSGSGQADMPDSPDEWFAEQGAITCNWSGYEKRSSQMELVRDTF</sequence>
<dbReference type="GO" id="GO:0045004">
    <property type="term" value="P:DNA replication proofreading"/>
    <property type="evidence" value="ECO:0007669"/>
    <property type="project" value="TreeGrafter"/>
</dbReference>
<evidence type="ECO:0000259" key="1">
    <source>
        <dbReference type="SMART" id="SM00479"/>
    </source>
</evidence>
<dbReference type="InterPro" id="IPR006054">
    <property type="entry name" value="DnaQ"/>
</dbReference>
<dbReference type="Pfam" id="PF00929">
    <property type="entry name" value="RNase_T"/>
    <property type="match status" value="1"/>
</dbReference>
<protein>
    <recommendedName>
        <fullName evidence="1">Exonuclease domain-containing protein</fullName>
    </recommendedName>
</protein>
<dbReference type="InterPro" id="IPR036397">
    <property type="entry name" value="RNaseH_sf"/>
</dbReference>
<dbReference type="GO" id="GO:0003677">
    <property type="term" value="F:DNA binding"/>
    <property type="evidence" value="ECO:0007669"/>
    <property type="project" value="InterPro"/>
</dbReference>
<dbReference type="PANTHER" id="PTHR30231">
    <property type="entry name" value="DNA POLYMERASE III SUBUNIT EPSILON"/>
    <property type="match status" value="1"/>
</dbReference>
<evidence type="ECO:0000313" key="2">
    <source>
        <dbReference type="EMBL" id="SVB73590.1"/>
    </source>
</evidence>
<dbReference type="EMBL" id="UINC01055098">
    <property type="protein sequence ID" value="SVB73590.1"/>
    <property type="molecule type" value="Genomic_DNA"/>
</dbReference>
<dbReference type="SUPFAM" id="SSF53098">
    <property type="entry name" value="Ribonuclease H-like"/>
    <property type="match status" value="1"/>
</dbReference>
<dbReference type="FunFam" id="3.30.420.10:FF:000045">
    <property type="entry name" value="3'-5' exonuclease DinG"/>
    <property type="match status" value="1"/>
</dbReference>